<dbReference type="PANTHER" id="PTHR39168:SF1">
    <property type="entry name" value="TRANSCRIPTIONAL REGULATORY PROTEIN"/>
    <property type="match status" value="1"/>
</dbReference>
<feature type="domain" description="HTH arsR-type" evidence="1">
    <location>
        <begin position="2"/>
        <end position="97"/>
    </location>
</feature>
<dbReference type="GO" id="GO:0003677">
    <property type="term" value="F:DNA binding"/>
    <property type="evidence" value="ECO:0007669"/>
    <property type="project" value="TreeGrafter"/>
</dbReference>
<dbReference type="SUPFAM" id="SSF46785">
    <property type="entry name" value="Winged helix' DNA-binding domain"/>
    <property type="match status" value="1"/>
</dbReference>
<sequence>MNADQTDLHLADIAGAIADRARARMLCSLLDGHARTATELAALADIGSSTASGHFRRLCDQGLVAMSSQGKHRYFRLANADVAAALEALLTVAGVARTPFRPSTPSPLRHARTCYDHCAGEVAVKLHDALLAQAWIVPEQDGYGLTDRGREALVALGVDVEQARGRRRCFAYPCLDWSERRPHLGGSLAAALLDLMSSRGWVVKDLDSRVLRVTAKGSRQCRKHFGFDIAAQAGL</sequence>
<keyword evidence="3" id="KW-1185">Reference proteome</keyword>
<proteinExistence type="predicted"/>
<dbReference type="InterPro" id="IPR036390">
    <property type="entry name" value="WH_DNA-bd_sf"/>
</dbReference>
<dbReference type="InterPro" id="IPR011991">
    <property type="entry name" value="ArsR-like_HTH"/>
</dbReference>
<organism evidence="2 3">
    <name type="scientific">Stutzerimonas nosocomialis</name>
    <dbReference type="NCBI Taxonomy" id="1056496"/>
    <lineage>
        <taxon>Bacteria</taxon>
        <taxon>Pseudomonadati</taxon>
        <taxon>Pseudomonadota</taxon>
        <taxon>Gammaproteobacteria</taxon>
        <taxon>Pseudomonadales</taxon>
        <taxon>Pseudomonadaceae</taxon>
        <taxon>Stutzerimonas</taxon>
    </lineage>
</organism>
<dbReference type="Gene3D" id="1.10.10.10">
    <property type="entry name" value="Winged helix-like DNA-binding domain superfamily/Winged helix DNA-binding domain"/>
    <property type="match status" value="1"/>
</dbReference>
<dbReference type="GO" id="GO:0097063">
    <property type="term" value="F:cadmium ion sensor activity"/>
    <property type="evidence" value="ECO:0007669"/>
    <property type="project" value="TreeGrafter"/>
</dbReference>
<dbReference type="EMBL" id="QLAG01000011">
    <property type="protein sequence ID" value="TLX63456.1"/>
    <property type="molecule type" value="Genomic_DNA"/>
</dbReference>
<dbReference type="InterPro" id="IPR001845">
    <property type="entry name" value="HTH_ArsR_DNA-bd_dom"/>
</dbReference>
<dbReference type="GO" id="GO:0003700">
    <property type="term" value="F:DNA-binding transcription factor activity"/>
    <property type="evidence" value="ECO:0007669"/>
    <property type="project" value="InterPro"/>
</dbReference>
<dbReference type="AlphaFoldDB" id="A0A5R9QE84"/>
<reference evidence="2 3" key="1">
    <citation type="journal article" date="2017" name="Eur. J. Clin. Microbiol. Infect. Dis.">
        <title>Uncommonly isolated clinical Pseudomonas: identification and phylogenetic assignation.</title>
        <authorList>
            <person name="Mulet M."/>
            <person name="Gomila M."/>
            <person name="Ramirez A."/>
            <person name="Cardew S."/>
            <person name="Moore E.R."/>
            <person name="Lalucat J."/>
            <person name="Garcia-Valdes E."/>
        </authorList>
    </citation>
    <scope>NUCLEOTIDE SEQUENCE [LARGE SCALE GENOMIC DNA]</scope>
    <source>
        <strain evidence="2 3">SD129</strain>
    </source>
</reference>
<accession>A0A5R9QE84</accession>
<dbReference type="GO" id="GO:0010288">
    <property type="term" value="P:response to lead ion"/>
    <property type="evidence" value="ECO:0007669"/>
    <property type="project" value="TreeGrafter"/>
</dbReference>
<dbReference type="InterPro" id="IPR036388">
    <property type="entry name" value="WH-like_DNA-bd_sf"/>
</dbReference>
<dbReference type="Proteomes" id="UP000306753">
    <property type="component" value="Unassembled WGS sequence"/>
</dbReference>
<evidence type="ECO:0000313" key="3">
    <source>
        <dbReference type="Proteomes" id="UP000306753"/>
    </source>
</evidence>
<dbReference type="Pfam" id="PF01022">
    <property type="entry name" value="HTH_5"/>
    <property type="match status" value="1"/>
</dbReference>
<evidence type="ECO:0000313" key="2">
    <source>
        <dbReference type="EMBL" id="TLX63456.1"/>
    </source>
</evidence>
<dbReference type="PANTHER" id="PTHR39168">
    <property type="entry name" value="TRANSCRIPTIONAL REGULATOR-RELATED"/>
    <property type="match status" value="1"/>
</dbReference>
<dbReference type="PROSITE" id="PS50987">
    <property type="entry name" value="HTH_ARSR_2"/>
    <property type="match status" value="1"/>
</dbReference>
<dbReference type="GO" id="GO:0046686">
    <property type="term" value="P:response to cadmium ion"/>
    <property type="evidence" value="ECO:0007669"/>
    <property type="project" value="TreeGrafter"/>
</dbReference>
<dbReference type="CDD" id="cd00090">
    <property type="entry name" value="HTH_ARSR"/>
    <property type="match status" value="1"/>
</dbReference>
<gene>
    <name evidence="2" type="ORF">DN820_10180</name>
</gene>
<dbReference type="InterPro" id="IPR052543">
    <property type="entry name" value="HTH_Metal-responsive_Reg"/>
</dbReference>
<name>A0A5R9QE84_9GAMM</name>
<dbReference type="GO" id="GO:0032791">
    <property type="term" value="F:lead ion binding"/>
    <property type="evidence" value="ECO:0007669"/>
    <property type="project" value="TreeGrafter"/>
</dbReference>
<evidence type="ECO:0000259" key="1">
    <source>
        <dbReference type="PROSITE" id="PS50987"/>
    </source>
</evidence>
<comment type="caution">
    <text evidence="2">The sequence shown here is derived from an EMBL/GenBank/DDBJ whole genome shotgun (WGS) entry which is preliminary data.</text>
</comment>
<protein>
    <submittedName>
        <fullName evidence="2">Transcriptional regulator</fullName>
    </submittedName>
</protein>
<dbReference type="RefSeq" id="WP_138411645.1">
    <property type="nucleotide sequence ID" value="NZ_QLAG01000011.1"/>
</dbReference>
<dbReference type="SMART" id="SM00418">
    <property type="entry name" value="HTH_ARSR"/>
    <property type="match status" value="1"/>
</dbReference>